<dbReference type="PANTHER" id="PTHR43654:SF3">
    <property type="entry name" value="GLUTAMATE 5-KINASE"/>
    <property type="match status" value="1"/>
</dbReference>
<dbReference type="InterPro" id="IPR002478">
    <property type="entry name" value="PUA"/>
</dbReference>
<feature type="region of interest" description="Disordered" evidence="8">
    <location>
        <begin position="47"/>
        <end position="68"/>
    </location>
</feature>
<evidence type="ECO:0000256" key="2">
    <source>
        <dbReference type="ARBA" id="ARBA00022605"/>
    </source>
</evidence>
<evidence type="ECO:0000256" key="8">
    <source>
        <dbReference type="SAM" id="MobiDB-lite"/>
    </source>
</evidence>
<gene>
    <name evidence="10" type="primary">proB_3</name>
    <name evidence="10" type="ORF">SDC9_13351</name>
</gene>
<dbReference type="GO" id="GO:0005524">
    <property type="term" value="F:ATP binding"/>
    <property type="evidence" value="ECO:0007669"/>
    <property type="project" value="UniProtKB-KW"/>
</dbReference>
<evidence type="ECO:0000313" key="10">
    <source>
        <dbReference type="EMBL" id="MPL67653.1"/>
    </source>
</evidence>
<evidence type="ECO:0000259" key="9">
    <source>
        <dbReference type="SMART" id="SM00359"/>
    </source>
</evidence>
<dbReference type="FunFam" id="3.40.1160.10:FF:000006">
    <property type="entry name" value="Glutamate 5-kinase"/>
    <property type="match status" value="1"/>
</dbReference>
<evidence type="ECO:0000256" key="3">
    <source>
        <dbReference type="ARBA" id="ARBA00022650"/>
    </source>
</evidence>
<sequence length="410" mass="43912">MDQLDTVNTTTIGEDNEEAAARAARAALAAATRIVVKIGTATITKPKDAPARLTRSHKPSGTDTGRGGVDSAYIHQVAEQFSQLVAAGKQLILVTSGAIGMGARELGITKRLTEVRMRQACAAIGQPILMEEYRKAFGVYGLTAAQLLVTRDAWDDRASYLNLQATIETLLADRVVPVFNENDTLSTAEIGNAFGDNDRLSAYVASKIGADLLIILSDVDYLYDADPRTNPRAKPVPYVRKLTGEQRSFAGDRGSEFSTGGMKTKLAAVEIARDAGCRVVIAHGREQRVIARLLAGEAIGTLFDAEGALKNRIRWLKNSQPKGSITVDEGALAAMKAHKSLLPRGVLAVEGDFGKNSVVLVNRSAKLISSFSSAEIAQIKGERTEKVESILGKGCPHVVARPEEIAFLDE</sequence>
<dbReference type="SUPFAM" id="SSF88697">
    <property type="entry name" value="PUA domain-like"/>
    <property type="match status" value="1"/>
</dbReference>
<dbReference type="SUPFAM" id="SSF53633">
    <property type="entry name" value="Carbamate kinase-like"/>
    <property type="match status" value="1"/>
</dbReference>
<dbReference type="PANTHER" id="PTHR43654">
    <property type="entry name" value="GLUTAMATE 5-KINASE"/>
    <property type="match status" value="1"/>
</dbReference>
<dbReference type="Gene3D" id="2.30.130.10">
    <property type="entry name" value="PUA domain"/>
    <property type="match status" value="1"/>
</dbReference>
<evidence type="ECO:0000256" key="7">
    <source>
        <dbReference type="ARBA" id="ARBA00022840"/>
    </source>
</evidence>
<dbReference type="InterPro" id="IPR001057">
    <property type="entry name" value="Glu/AcGlu_kinase"/>
</dbReference>
<dbReference type="InterPro" id="IPR036974">
    <property type="entry name" value="PUA_sf"/>
</dbReference>
<dbReference type="InterPro" id="IPR015947">
    <property type="entry name" value="PUA-like_sf"/>
</dbReference>
<dbReference type="SMART" id="SM00359">
    <property type="entry name" value="PUA"/>
    <property type="match status" value="1"/>
</dbReference>
<keyword evidence="6 10" id="KW-0418">Kinase</keyword>
<dbReference type="GO" id="GO:0008652">
    <property type="term" value="P:amino acid biosynthetic process"/>
    <property type="evidence" value="ECO:0007669"/>
    <property type="project" value="UniProtKB-KW"/>
</dbReference>
<feature type="domain" description="PUA" evidence="9">
    <location>
        <begin position="323"/>
        <end position="400"/>
    </location>
</feature>
<protein>
    <submittedName>
        <fullName evidence="10">Glutamate 5-kinase</fullName>
        <ecNumber evidence="10">2.7.2.11</ecNumber>
    </submittedName>
</protein>
<dbReference type="NCBIfam" id="TIGR01027">
    <property type="entry name" value="proB"/>
    <property type="match status" value="1"/>
</dbReference>
<dbReference type="GO" id="GO:0004349">
    <property type="term" value="F:glutamate 5-kinase activity"/>
    <property type="evidence" value="ECO:0007669"/>
    <property type="project" value="UniProtKB-EC"/>
</dbReference>
<evidence type="ECO:0000256" key="1">
    <source>
        <dbReference type="ARBA" id="ARBA00022490"/>
    </source>
</evidence>
<proteinExistence type="inferred from homology"/>
<keyword evidence="3" id="KW-0641">Proline biosynthesis</keyword>
<dbReference type="Gene3D" id="3.40.1160.10">
    <property type="entry name" value="Acetylglutamate kinase-like"/>
    <property type="match status" value="1"/>
</dbReference>
<dbReference type="GO" id="GO:0003723">
    <property type="term" value="F:RNA binding"/>
    <property type="evidence" value="ECO:0007669"/>
    <property type="project" value="InterPro"/>
</dbReference>
<dbReference type="InterPro" id="IPR036393">
    <property type="entry name" value="AceGlu_kinase-like_sf"/>
</dbReference>
<evidence type="ECO:0000256" key="4">
    <source>
        <dbReference type="ARBA" id="ARBA00022679"/>
    </source>
</evidence>
<dbReference type="Pfam" id="PF00696">
    <property type="entry name" value="AA_kinase"/>
    <property type="match status" value="1"/>
</dbReference>
<keyword evidence="4 10" id="KW-0808">Transferase</keyword>
<dbReference type="PIRSF" id="PIRSF000729">
    <property type="entry name" value="GK"/>
    <property type="match status" value="1"/>
</dbReference>
<dbReference type="CDD" id="cd04242">
    <property type="entry name" value="AAK_G5K_ProB"/>
    <property type="match status" value="1"/>
</dbReference>
<dbReference type="AlphaFoldDB" id="A0A644TL38"/>
<reference evidence="10" key="1">
    <citation type="submission" date="2019-08" db="EMBL/GenBank/DDBJ databases">
        <authorList>
            <person name="Kucharzyk K."/>
            <person name="Murdoch R.W."/>
            <person name="Higgins S."/>
            <person name="Loffler F."/>
        </authorList>
    </citation>
    <scope>NUCLEOTIDE SEQUENCE</scope>
</reference>
<dbReference type="InterPro" id="IPR005715">
    <property type="entry name" value="Glu_5kinase/COase_Synthase"/>
</dbReference>
<name>A0A644TL38_9ZZZZ</name>
<keyword evidence="7" id="KW-0067">ATP-binding</keyword>
<evidence type="ECO:0000256" key="6">
    <source>
        <dbReference type="ARBA" id="ARBA00022777"/>
    </source>
</evidence>
<dbReference type="HAMAP" id="MF_00456">
    <property type="entry name" value="ProB"/>
    <property type="match status" value="1"/>
</dbReference>
<dbReference type="InterPro" id="IPR001048">
    <property type="entry name" value="Asp/Glu/Uridylate_kinase"/>
</dbReference>
<comment type="caution">
    <text evidence="10">The sequence shown here is derived from an EMBL/GenBank/DDBJ whole genome shotgun (WGS) entry which is preliminary data.</text>
</comment>
<evidence type="ECO:0000256" key="5">
    <source>
        <dbReference type="ARBA" id="ARBA00022741"/>
    </source>
</evidence>
<organism evidence="10">
    <name type="scientific">bioreactor metagenome</name>
    <dbReference type="NCBI Taxonomy" id="1076179"/>
    <lineage>
        <taxon>unclassified sequences</taxon>
        <taxon>metagenomes</taxon>
        <taxon>ecological metagenomes</taxon>
    </lineage>
</organism>
<dbReference type="PRINTS" id="PR00474">
    <property type="entry name" value="GLU5KINASE"/>
</dbReference>
<accession>A0A644TL38</accession>
<dbReference type="Pfam" id="PF01472">
    <property type="entry name" value="PUA"/>
    <property type="match status" value="1"/>
</dbReference>
<keyword evidence="5" id="KW-0547">Nucleotide-binding</keyword>
<dbReference type="InterPro" id="IPR041739">
    <property type="entry name" value="G5K_ProB"/>
</dbReference>
<dbReference type="EMBL" id="VSSQ01000038">
    <property type="protein sequence ID" value="MPL67653.1"/>
    <property type="molecule type" value="Genomic_DNA"/>
</dbReference>
<dbReference type="PROSITE" id="PS50890">
    <property type="entry name" value="PUA"/>
    <property type="match status" value="1"/>
</dbReference>
<keyword evidence="1" id="KW-0963">Cytoplasm</keyword>
<keyword evidence="2" id="KW-0028">Amino-acid biosynthesis</keyword>
<dbReference type="CDD" id="cd21157">
    <property type="entry name" value="PUA_G5K"/>
    <property type="match status" value="1"/>
</dbReference>
<dbReference type="EC" id="2.7.2.11" evidence="10"/>
<dbReference type="InterPro" id="IPR011529">
    <property type="entry name" value="Glu_5kinase"/>
</dbReference>
<dbReference type="GO" id="GO:0005829">
    <property type="term" value="C:cytosol"/>
    <property type="evidence" value="ECO:0007669"/>
    <property type="project" value="TreeGrafter"/>
</dbReference>